<dbReference type="Proteomes" id="UP000196365">
    <property type="component" value="Unassembled WGS sequence"/>
</dbReference>
<evidence type="ECO:0000256" key="7">
    <source>
        <dbReference type="ARBA" id="ARBA00022840"/>
    </source>
</evidence>
<dbReference type="PANTHER" id="PTHR34185:SF1">
    <property type="entry name" value="DIADENYLATE CYCLASE"/>
    <property type="match status" value="1"/>
</dbReference>
<dbReference type="InterPro" id="IPR036888">
    <property type="entry name" value="DNA_integrity_DisA_N_sf"/>
</dbReference>
<feature type="domain" description="DAC" evidence="11">
    <location>
        <begin position="86"/>
        <end position="249"/>
    </location>
</feature>
<dbReference type="AlphaFoldDB" id="A0A1T4MV38"/>
<dbReference type="HAMAP" id="MF_01499">
    <property type="entry name" value="DacA"/>
    <property type="match status" value="1"/>
</dbReference>
<keyword evidence="13" id="KW-1185">Reference proteome</keyword>
<proteinExistence type="inferred from homology"/>
<dbReference type="GO" id="GO:0005524">
    <property type="term" value="F:ATP binding"/>
    <property type="evidence" value="ECO:0007669"/>
    <property type="project" value="UniProtKB-UniRule"/>
</dbReference>
<evidence type="ECO:0000256" key="10">
    <source>
        <dbReference type="HAMAP-Rule" id="MF_01499"/>
    </source>
</evidence>
<evidence type="ECO:0000256" key="9">
    <source>
        <dbReference type="ARBA" id="ARBA00023136"/>
    </source>
</evidence>
<dbReference type="InterPro" id="IPR045585">
    <property type="entry name" value="CdaA_N"/>
</dbReference>
<dbReference type="EC" id="2.7.7.85" evidence="10"/>
<keyword evidence="9 10" id="KW-0472">Membrane</keyword>
<dbReference type="InterPro" id="IPR050338">
    <property type="entry name" value="DisA"/>
</dbReference>
<evidence type="ECO:0000313" key="13">
    <source>
        <dbReference type="Proteomes" id="UP000196365"/>
    </source>
</evidence>
<dbReference type="Pfam" id="PF02457">
    <property type="entry name" value="DAC"/>
    <property type="match status" value="1"/>
</dbReference>
<dbReference type="GO" id="GO:0004016">
    <property type="term" value="F:adenylate cyclase activity"/>
    <property type="evidence" value="ECO:0007669"/>
    <property type="project" value="UniProtKB-UniRule"/>
</dbReference>
<name>A0A1T4MV38_9FIRM</name>
<evidence type="ECO:0000256" key="5">
    <source>
        <dbReference type="ARBA" id="ARBA00022695"/>
    </source>
</evidence>
<accession>A0A1T4MV38</accession>
<keyword evidence="2 10" id="KW-1003">Cell membrane</keyword>
<reference evidence="12 13" key="1">
    <citation type="submission" date="2017-02" db="EMBL/GenBank/DDBJ databases">
        <authorList>
            <person name="Peterson S.W."/>
        </authorList>
    </citation>
    <scope>NUCLEOTIDE SEQUENCE [LARGE SCALE GENOMIC DNA]</scope>
    <source>
        <strain evidence="12 13">DSM 15102</strain>
    </source>
</reference>
<evidence type="ECO:0000313" key="12">
    <source>
        <dbReference type="EMBL" id="SJZ70833.1"/>
    </source>
</evidence>
<keyword evidence="6 10" id="KW-0547">Nucleotide-binding</keyword>
<dbReference type="GO" id="GO:0006171">
    <property type="term" value="P:cAMP biosynthetic process"/>
    <property type="evidence" value="ECO:0007669"/>
    <property type="project" value="InterPro"/>
</dbReference>
<dbReference type="Pfam" id="PF19293">
    <property type="entry name" value="CdaA_N"/>
    <property type="match status" value="1"/>
</dbReference>
<evidence type="ECO:0000256" key="1">
    <source>
        <dbReference type="ARBA" id="ARBA00000877"/>
    </source>
</evidence>
<dbReference type="EMBL" id="FUWV01000008">
    <property type="protein sequence ID" value="SJZ70833.1"/>
    <property type="molecule type" value="Genomic_DNA"/>
</dbReference>
<keyword evidence="4 10" id="KW-0812">Transmembrane</keyword>
<evidence type="ECO:0000256" key="8">
    <source>
        <dbReference type="ARBA" id="ARBA00022989"/>
    </source>
</evidence>
<dbReference type="NCBIfam" id="TIGR00159">
    <property type="entry name" value="diadenylate cyclase CdaA"/>
    <property type="match status" value="1"/>
</dbReference>
<comment type="subunit">
    <text evidence="10">Probably a homodimer.</text>
</comment>
<protein>
    <recommendedName>
        <fullName evidence="10">Diadenylate cyclase</fullName>
        <shortName evidence="10">DAC</shortName>
        <ecNumber evidence="10">2.7.7.85</ecNumber>
    </recommendedName>
    <alternativeName>
        <fullName evidence="10">Cyclic-di-AMP synthase</fullName>
        <shortName evidence="10">c-di-AMP synthase</shortName>
    </alternativeName>
</protein>
<evidence type="ECO:0000256" key="6">
    <source>
        <dbReference type="ARBA" id="ARBA00022741"/>
    </source>
</evidence>
<sequence>MEMVEFLKELFLNMRIRDVIDIAIVAYVFYKLMGLIKETRAEQLIKGIIFILLATQLSEWLGLYTINWILKNTLTVGVIAILVVFQPELRRGLERIGRSKFFGNIFEKSSEEQSTGTIDEIIKAVQMLSKDKVGALIVIERETKLGEVIETGIHLDSLVSGELIINTFIPNTPLHDGAMIIRGDRIVASGCFLPLTENQGLSKQLGTRHRAGLGITENSDSVVVIVSEETGIISLAMDGKLSRYLDIQSLRQILIDVLVEKEQNPIQFNWLKWRRKK</sequence>
<keyword evidence="5 10" id="KW-0548">Nucleotidyltransferase</keyword>
<keyword evidence="7 10" id="KW-0067">ATP-binding</keyword>
<dbReference type="SUPFAM" id="SSF143597">
    <property type="entry name" value="YojJ-like"/>
    <property type="match status" value="1"/>
</dbReference>
<evidence type="ECO:0000256" key="3">
    <source>
        <dbReference type="ARBA" id="ARBA00022679"/>
    </source>
</evidence>
<dbReference type="PANTHER" id="PTHR34185">
    <property type="entry name" value="DIADENYLATE CYCLASE"/>
    <property type="match status" value="1"/>
</dbReference>
<evidence type="ECO:0000256" key="2">
    <source>
        <dbReference type="ARBA" id="ARBA00022475"/>
    </source>
</evidence>
<comment type="similarity">
    <text evidence="10">Belongs to the adenylate cyclase family. DacA/CdaA subfamily.</text>
</comment>
<dbReference type="GO" id="GO:0106408">
    <property type="term" value="F:diadenylate cyclase activity"/>
    <property type="evidence" value="ECO:0007669"/>
    <property type="project" value="UniProtKB-EC"/>
</dbReference>
<dbReference type="Gene3D" id="3.40.1700.10">
    <property type="entry name" value="DNA integrity scanning protein, DisA, N-terminal domain"/>
    <property type="match status" value="1"/>
</dbReference>
<evidence type="ECO:0000256" key="4">
    <source>
        <dbReference type="ARBA" id="ARBA00022692"/>
    </source>
</evidence>
<evidence type="ECO:0000259" key="11">
    <source>
        <dbReference type="PROSITE" id="PS51794"/>
    </source>
</evidence>
<gene>
    <name evidence="10" type="primary">dacA</name>
    <name evidence="12" type="ORF">SAMN02745973_01468</name>
</gene>
<keyword evidence="8 10" id="KW-1133">Transmembrane helix</keyword>
<comment type="function">
    <text evidence="10">Catalyzes the condensation of 2 ATP molecules into cyclic di-AMP (c-di-AMP), a second messenger used to regulate differing processes in different bacteria.</text>
</comment>
<dbReference type="InterPro" id="IPR034701">
    <property type="entry name" value="CdaA"/>
</dbReference>
<organism evidence="12 13">
    <name type="scientific">Garciella nitratireducens DSM 15102</name>
    <dbReference type="NCBI Taxonomy" id="1121911"/>
    <lineage>
        <taxon>Bacteria</taxon>
        <taxon>Bacillati</taxon>
        <taxon>Bacillota</taxon>
        <taxon>Clostridia</taxon>
        <taxon>Eubacteriales</taxon>
        <taxon>Eubacteriaceae</taxon>
        <taxon>Garciella</taxon>
    </lineage>
</organism>
<dbReference type="InterPro" id="IPR014046">
    <property type="entry name" value="C-di-AMP_synthase"/>
</dbReference>
<dbReference type="PROSITE" id="PS51794">
    <property type="entry name" value="DAC"/>
    <property type="match status" value="1"/>
</dbReference>
<keyword evidence="3 10" id="KW-0808">Transferase</keyword>
<dbReference type="InterPro" id="IPR003390">
    <property type="entry name" value="DNA_integrity_scan_DisA_N"/>
</dbReference>
<comment type="catalytic activity">
    <reaction evidence="1 10">
        <text>2 ATP = 3',3'-c-di-AMP + 2 diphosphate</text>
        <dbReference type="Rhea" id="RHEA:35655"/>
        <dbReference type="ChEBI" id="CHEBI:30616"/>
        <dbReference type="ChEBI" id="CHEBI:33019"/>
        <dbReference type="ChEBI" id="CHEBI:71500"/>
        <dbReference type="EC" id="2.7.7.85"/>
    </reaction>
</comment>
<dbReference type="PIRSF" id="PIRSF004793">
    <property type="entry name" value="UCP004793"/>
    <property type="match status" value="1"/>
</dbReference>
<dbReference type="FunFam" id="3.40.1700.10:FF:000002">
    <property type="entry name" value="Diadenylate cyclase"/>
    <property type="match status" value="1"/>
</dbReference>